<dbReference type="RefSeq" id="WP_380008125.1">
    <property type="nucleotide sequence ID" value="NZ_JBHLYR010000028.1"/>
</dbReference>
<organism evidence="1 2">
    <name type="scientific">Deinococcus oregonensis</name>
    <dbReference type="NCBI Taxonomy" id="1805970"/>
    <lineage>
        <taxon>Bacteria</taxon>
        <taxon>Thermotogati</taxon>
        <taxon>Deinococcota</taxon>
        <taxon>Deinococci</taxon>
        <taxon>Deinococcales</taxon>
        <taxon>Deinococcaceae</taxon>
        <taxon>Deinococcus</taxon>
    </lineage>
</organism>
<accession>A0ABV6AWY0</accession>
<sequence>MSILENLMLLCVKCHKEVDHRKLRHKYPVELLRKMEAQHEERVCYLTDLKPKRTHVLLVTTPIRQPADSANEAKDREVILRKDDAFEALLPDYFSVSGHASSIRVDIEGEEDFVAWQATFRHLEQRFKAKVHGENIEHLSVFGLGKIPALAFLGHLLGDARPLRIFNVSNGVPQKW</sequence>
<evidence type="ECO:0000313" key="1">
    <source>
        <dbReference type="EMBL" id="MFB9992024.1"/>
    </source>
</evidence>
<name>A0ABV6AWY0_9DEIO</name>
<reference evidence="1 2" key="1">
    <citation type="submission" date="2024-09" db="EMBL/GenBank/DDBJ databases">
        <authorList>
            <person name="Sun Q."/>
            <person name="Mori K."/>
        </authorList>
    </citation>
    <scope>NUCLEOTIDE SEQUENCE [LARGE SCALE GENOMIC DNA]</scope>
    <source>
        <strain evidence="1 2">JCM 13503</strain>
    </source>
</reference>
<proteinExistence type="predicted"/>
<dbReference type="Proteomes" id="UP001589733">
    <property type="component" value="Unassembled WGS sequence"/>
</dbReference>
<evidence type="ECO:0000313" key="2">
    <source>
        <dbReference type="Proteomes" id="UP001589733"/>
    </source>
</evidence>
<protein>
    <recommendedName>
        <fullName evidence="3">HNH endonuclease</fullName>
    </recommendedName>
</protein>
<evidence type="ECO:0008006" key="3">
    <source>
        <dbReference type="Google" id="ProtNLM"/>
    </source>
</evidence>
<keyword evidence="2" id="KW-1185">Reference proteome</keyword>
<gene>
    <name evidence="1" type="ORF">ACFFLM_08635</name>
</gene>
<dbReference type="EMBL" id="JBHLYR010000028">
    <property type="protein sequence ID" value="MFB9992024.1"/>
    <property type="molecule type" value="Genomic_DNA"/>
</dbReference>
<comment type="caution">
    <text evidence="1">The sequence shown here is derived from an EMBL/GenBank/DDBJ whole genome shotgun (WGS) entry which is preliminary data.</text>
</comment>